<dbReference type="InterPro" id="IPR047128">
    <property type="entry name" value="PhyH"/>
</dbReference>
<protein>
    <recommendedName>
        <fullName evidence="2">phytanoyl-CoA dioxygenase</fullName>
        <ecNumber evidence="2">1.14.11.18</ecNumber>
    </recommendedName>
    <alternativeName>
        <fullName evidence="3">Phytanic acid oxidase</fullName>
    </alternativeName>
    <alternativeName>
        <fullName evidence="4">Phytanoyl-CoA alpha-hydroxylase</fullName>
    </alternativeName>
</protein>
<reference evidence="5" key="2">
    <citation type="submission" date="2022-06" db="UniProtKB">
        <authorList>
            <consortium name="EnsemblMetazoa"/>
        </authorList>
    </citation>
    <scope>IDENTIFICATION</scope>
    <source>
        <strain evidence="5">p50T (Dazao)</strain>
    </source>
</reference>
<organism evidence="5 6">
    <name type="scientific">Bombyx mori</name>
    <name type="common">Silk moth</name>
    <dbReference type="NCBI Taxonomy" id="7091"/>
    <lineage>
        <taxon>Eukaryota</taxon>
        <taxon>Metazoa</taxon>
        <taxon>Ecdysozoa</taxon>
        <taxon>Arthropoda</taxon>
        <taxon>Hexapoda</taxon>
        <taxon>Insecta</taxon>
        <taxon>Pterygota</taxon>
        <taxon>Neoptera</taxon>
        <taxon>Endopterygota</taxon>
        <taxon>Lepidoptera</taxon>
        <taxon>Glossata</taxon>
        <taxon>Ditrysia</taxon>
        <taxon>Bombycoidea</taxon>
        <taxon>Bombycidae</taxon>
        <taxon>Bombycinae</taxon>
        <taxon>Bombyx</taxon>
    </lineage>
</organism>
<dbReference type="GO" id="GO:0001561">
    <property type="term" value="P:fatty acid alpha-oxidation"/>
    <property type="evidence" value="ECO:0007669"/>
    <property type="project" value="InterPro"/>
</dbReference>
<dbReference type="AlphaFoldDB" id="A0A8R2DQE6"/>
<dbReference type="EC" id="1.14.11.18" evidence="2"/>
<sequence length="294" mass="34165">MNYKRISPKYVSSAEYKLTKQQKQFYEENGYLLFRNLFESTSLDRYRKRFSELCHQPEKVTIIKENSLVSAKKTPEEYVYKIQDIINDEVYMSYSEDSRVLDIVSQLIGDDISAVNLMLINKPPESTRHPAHQDQWYFPFGPTDKIIAMWTALDPANLQNGCLYIVPGSHKCGKLFKHVTFKNSKKFFHVIADEDQLAPLSNRLYLEMSPGDTVFFHPYLIHGSGPNDTKDYRKALTIHYANSACHYVDLRGTVQEELSTEFQREGARRGITGFDYSDYWKLKIKAVRGPRCNL</sequence>
<dbReference type="GeneID" id="105842603"/>
<dbReference type="PANTHER" id="PTHR21308">
    <property type="entry name" value="PHYTANOYL-COA ALPHA-HYDROXYLASE"/>
    <property type="match status" value="1"/>
</dbReference>
<accession>A0A8R2DQE6</accession>
<reference evidence="6" key="1">
    <citation type="journal article" date="2008" name="Insect Biochem. Mol. Biol.">
        <title>The genome of a lepidopteran model insect, the silkworm Bombyx mori.</title>
        <authorList>
            <consortium name="International Silkworm Genome Consortium"/>
        </authorList>
    </citation>
    <scope>NUCLEOTIDE SEQUENCE [LARGE SCALE GENOMIC DNA]</scope>
    <source>
        <strain evidence="6">p50T</strain>
    </source>
</reference>
<dbReference type="PANTHER" id="PTHR21308:SF1">
    <property type="entry name" value="PHYTANOYL-COA DIOXYGENASE, PEROXISOMAL"/>
    <property type="match status" value="1"/>
</dbReference>
<dbReference type="RefSeq" id="XP_021208548.2">
    <property type="nucleotide sequence ID" value="XM_021352873.3"/>
</dbReference>
<dbReference type="Pfam" id="PF05721">
    <property type="entry name" value="PhyH"/>
    <property type="match status" value="1"/>
</dbReference>
<evidence type="ECO:0000256" key="3">
    <source>
        <dbReference type="ARBA" id="ARBA00034921"/>
    </source>
</evidence>
<comment type="similarity">
    <text evidence="1">Belongs to the PhyH family.</text>
</comment>
<dbReference type="GO" id="GO:0048244">
    <property type="term" value="F:phytanoyl-CoA dioxygenase activity"/>
    <property type="evidence" value="ECO:0007669"/>
    <property type="project" value="UniProtKB-EC"/>
</dbReference>
<dbReference type="KEGG" id="bmor:105842603"/>
<dbReference type="EnsemblMetazoa" id="XM_021352873.2">
    <property type="protein sequence ID" value="XP_021208548.2"/>
    <property type="gene ID" value="LOC105842603"/>
</dbReference>
<evidence type="ECO:0000256" key="4">
    <source>
        <dbReference type="ARBA" id="ARBA00034924"/>
    </source>
</evidence>
<proteinExistence type="inferred from homology"/>
<dbReference type="Gene3D" id="2.60.120.620">
    <property type="entry name" value="q2cbj1_9rhob like domain"/>
    <property type="match status" value="1"/>
</dbReference>
<name>A0A8R2DQE6_BOMMO</name>
<dbReference type="InterPro" id="IPR008775">
    <property type="entry name" value="Phytyl_CoA_dOase-like"/>
</dbReference>
<evidence type="ECO:0000313" key="5">
    <source>
        <dbReference type="EnsemblMetazoa" id="XP_021208548.2"/>
    </source>
</evidence>
<dbReference type="Proteomes" id="UP000005204">
    <property type="component" value="Unassembled WGS sequence"/>
</dbReference>
<evidence type="ECO:0000256" key="2">
    <source>
        <dbReference type="ARBA" id="ARBA00034809"/>
    </source>
</evidence>
<evidence type="ECO:0000313" key="6">
    <source>
        <dbReference type="Proteomes" id="UP000005204"/>
    </source>
</evidence>
<dbReference type="SUPFAM" id="SSF51197">
    <property type="entry name" value="Clavaminate synthase-like"/>
    <property type="match status" value="1"/>
</dbReference>
<keyword evidence="6" id="KW-1185">Reference proteome</keyword>
<evidence type="ECO:0000256" key="1">
    <source>
        <dbReference type="ARBA" id="ARBA00005830"/>
    </source>
</evidence>